<dbReference type="EMBL" id="MEUG01000001">
    <property type="protein sequence ID" value="OGC28496.1"/>
    <property type="molecule type" value="Genomic_DNA"/>
</dbReference>
<dbReference type="SMART" id="SM00965">
    <property type="entry name" value="STN"/>
    <property type="match status" value="1"/>
</dbReference>
<keyword evidence="1" id="KW-0813">Transport</keyword>
<dbReference type="AlphaFoldDB" id="A0A1F4T796"/>
<evidence type="ECO:0000256" key="3">
    <source>
        <dbReference type="ARBA" id="ARBA00023237"/>
    </source>
</evidence>
<sequence>MKRWLIGLMLIFLPFAATAEVIIPRIDFENASIVDIVAALGKSSGCSLIFAGDPAALQGKRATIHLKDVPLEEALGTILSTNGLCFEKQGEAYLISSLPQDINISGYPQTVERLTLKYLPAVRVVELLTKIFPGAVFHEGERSAALLFRGKGSDLKEVRALLAKIDLPLPQILIESKIVELSQSDSTRLGISYGNGTVRFMTTADTKKTGLSENISSAINALVAEGRASVLAAPRIATLDNREAVINIGSRVPYAVPVGGASAVSQWTVQYLDAGIKLKVLPQLGEKKGITTWLQPEVSSIAEWRSTAAGDFPVIAARNAAATVRVKDGETIVIGGLTSEIERANVTRLPVLGYLPIVGGLFQNKIVEKEKSEIVFMVTPRVI</sequence>
<proteinExistence type="inferred from homology"/>
<dbReference type="PANTHER" id="PTHR30332:SF17">
    <property type="entry name" value="TYPE IV PILIATION SYSTEM PROTEIN DR_0774-RELATED"/>
    <property type="match status" value="1"/>
</dbReference>
<reference evidence="6 7" key="1">
    <citation type="journal article" date="2016" name="Nat. Commun.">
        <title>Thousands of microbial genomes shed light on interconnected biogeochemical processes in an aquifer system.</title>
        <authorList>
            <person name="Anantharaman K."/>
            <person name="Brown C.T."/>
            <person name="Hug L.A."/>
            <person name="Sharon I."/>
            <person name="Castelle C.J."/>
            <person name="Probst A.J."/>
            <person name="Thomas B.C."/>
            <person name="Singh A."/>
            <person name="Wilkins M.J."/>
            <person name="Karaoz U."/>
            <person name="Brodie E.L."/>
            <person name="Williams K.H."/>
            <person name="Hubbard S.S."/>
            <person name="Banfield J.F."/>
        </authorList>
    </citation>
    <scope>NUCLEOTIDE SEQUENCE [LARGE SCALE GENOMIC DNA]</scope>
</reference>
<protein>
    <recommendedName>
        <fullName evidence="5">Secretin/TonB short N-terminal domain-containing protein</fullName>
    </recommendedName>
</protein>
<dbReference type="InterPro" id="IPR050810">
    <property type="entry name" value="Bact_Secretion_Sys_Channel"/>
</dbReference>
<dbReference type="InterPro" id="IPR004845">
    <property type="entry name" value="T2SS_GspD_CS"/>
</dbReference>
<keyword evidence="2" id="KW-0472">Membrane</keyword>
<evidence type="ECO:0000259" key="5">
    <source>
        <dbReference type="SMART" id="SM00965"/>
    </source>
</evidence>
<keyword evidence="3" id="KW-0998">Cell outer membrane</keyword>
<dbReference type="Pfam" id="PF00263">
    <property type="entry name" value="Secretin"/>
    <property type="match status" value="1"/>
</dbReference>
<dbReference type="Gene3D" id="3.30.1370.130">
    <property type="match status" value="1"/>
</dbReference>
<dbReference type="InterPro" id="IPR004846">
    <property type="entry name" value="T2SS/T3SS_dom"/>
</dbReference>
<gene>
    <name evidence="6" type="ORF">A3K49_05970</name>
</gene>
<name>A0A1F4T796_UNCSA</name>
<accession>A0A1F4T796</accession>
<organism evidence="6 7">
    <name type="scientific">candidate division WOR-1 bacterium RIFOXYC12_FULL_54_18</name>
    <dbReference type="NCBI Taxonomy" id="1802584"/>
    <lineage>
        <taxon>Bacteria</taxon>
        <taxon>Bacillati</taxon>
        <taxon>Saganbacteria</taxon>
    </lineage>
</organism>
<dbReference type="GO" id="GO:0009306">
    <property type="term" value="P:protein secretion"/>
    <property type="evidence" value="ECO:0007669"/>
    <property type="project" value="InterPro"/>
</dbReference>
<dbReference type="InterPro" id="IPR011662">
    <property type="entry name" value="Secretin/TonB_short_N"/>
</dbReference>
<dbReference type="Proteomes" id="UP000178602">
    <property type="component" value="Unassembled WGS sequence"/>
</dbReference>
<evidence type="ECO:0000313" key="6">
    <source>
        <dbReference type="EMBL" id="OGC28496.1"/>
    </source>
</evidence>
<dbReference type="PROSITE" id="PS00875">
    <property type="entry name" value="T2SP_D"/>
    <property type="match status" value="1"/>
</dbReference>
<dbReference type="PANTHER" id="PTHR30332">
    <property type="entry name" value="PROBABLE GENERAL SECRETION PATHWAY PROTEIN D"/>
    <property type="match status" value="1"/>
</dbReference>
<dbReference type="PRINTS" id="PR00811">
    <property type="entry name" value="BCTERIALGSPD"/>
</dbReference>
<evidence type="ECO:0000256" key="2">
    <source>
        <dbReference type="ARBA" id="ARBA00023136"/>
    </source>
</evidence>
<dbReference type="GO" id="GO:0015627">
    <property type="term" value="C:type II protein secretion system complex"/>
    <property type="evidence" value="ECO:0007669"/>
    <property type="project" value="TreeGrafter"/>
</dbReference>
<evidence type="ECO:0000313" key="7">
    <source>
        <dbReference type="Proteomes" id="UP000178602"/>
    </source>
</evidence>
<feature type="domain" description="Secretin/TonB short N-terminal" evidence="5">
    <location>
        <begin position="48"/>
        <end position="98"/>
    </location>
</feature>
<dbReference type="InterPro" id="IPR001775">
    <property type="entry name" value="GspD/PilQ"/>
</dbReference>
<evidence type="ECO:0000256" key="1">
    <source>
        <dbReference type="ARBA" id="ARBA00022448"/>
    </source>
</evidence>
<evidence type="ECO:0000256" key="4">
    <source>
        <dbReference type="RuleBase" id="RU004003"/>
    </source>
</evidence>
<comment type="similarity">
    <text evidence="4">Belongs to the bacterial secretin family.</text>
</comment>
<dbReference type="GO" id="GO:0019867">
    <property type="term" value="C:outer membrane"/>
    <property type="evidence" value="ECO:0007669"/>
    <property type="project" value="InterPro"/>
</dbReference>
<comment type="caution">
    <text evidence="6">The sequence shown here is derived from an EMBL/GenBank/DDBJ whole genome shotgun (WGS) entry which is preliminary data.</text>
</comment>